<evidence type="ECO:0000256" key="5">
    <source>
        <dbReference type="ARBA" id="ARBA00022989"/>
    </source>
</evidence>
<dbReference type="PROSITE" id="PS50928">
    <property type="entry name" value="ABC_TM1"/>
    <property type="match status" value="1"/>
</dbReference>
<evidence type="ECO:0000259" key="8">
    <source>
        <dbReference type="PROSITE" id="PS50928"/>
    </source>
</evidence>
<name>A0A212KYM7_9BACT</name>
<dbReference type="EMBL" id="FMJC01000001">
    <property type="protein sequence ID" value="SCM70373.1"/>
    <property type="molecule type" value="Genomic_DNA"/>
</dbReference>
<protein>
    <submittedName>
        <fullName evidence="9">Binding--dependent transport system inner membrane component family protein</fullName>
    </submittedName>
</protein>
<dbReference type="GO" id="GO:0042918">
    <property type="term" value="P:alkanesulfonate transmembrane transport"/>
    <property type="evidence" value="ECO:0007669"/>
    <property type="project" value="UniProtKB-ARBA"/>
</dbReference>
<evidence type="ECO:0000256" key="1">
    <source>
        <dbReference type="ARBA" id="ARBA00004651"/>
    </source>
</evidence>
<evidence type="ECO:0000313" key="9">
    <source>
        <dbReference type="EMBL" id="SCM70373.1"/>
    </source>
</evidence>
<comment type="similarity">
    <text evidence="7">Belongs to the binding-protein-dependent transport system permease family.</text>
</comment>
<dbReference type="Gene3D" id="1.10.3720.10">
    <property type="entry name" value="MetI-like"/>
    <property type="match status" value="1"/>
</dbReference>
<keyword evidence="3" id="KW-1003">Cell membrane</keyword>
<keyword evidence="2 7" id="KW-0813">Transport</keyword>
<evidence type="ECO:0000256" key="6">
    <source>
        <dbReference type="ARBA" id="ARBA00023136"/>
    </source>
</evidence>
<evidence type="ECO:0000256" key="7">
    <source>
        <dbReference type="RuleBase" id="RU363032"/>
    </source>
</evidence>
<comment type="subcellular location">
    <subcellularLocation>
        <location evidence="1 7">Cell membrane</location>
        <topology evidence="1 7">Multi-pass membrane protein</topology>
    </subcellularLocation>
</comment>
<keyword evidence="4 7" id="KW-0812">Transmembrane</keyword>
<keyword evidence="5 7" id="KW-1133">Transmembrane helix</keyword>
<dbReference type="GO" id="GO:0005886">
    <property type="term" value="C:plasma membrane"/>
    <property type="evidence" value="ECO:0007669"/>
    <property type="project" value="UniProtKB-SubCell"/>
</dbReference>
<dbReference type="InterPro" id="IPR035906">
    <property type="entry name" value="MetI-like_sf"/>
</dbReference>
<dbReference type="CDD" id="cd06261">
    <property type="entry name" value="TM_PBP2"/>
    <property type="match status" value="1"/>
</dbReference>
<dbReference type="SUPFAM" id="SSF161098">
    <property type="entry name" value="MetI-like"/>
    <property type="match status" value="1"/>
</dbReference>
<feature type="transmembrane region" description="Helical" evidence="7">
    <location>
        <begin position="79"/>
        <end position="104"/>
    </location>
</feature>
<evidence type="ECO:0000256" key="2">
    <source>
        <dbReference type="ARBA" id="ARBA00022448"/>
    </source>
</evidence>
<dbReference type="RefSeq" id="WP_179979269.1">
    <property type="nucleotide sequence ID" value="NZ_LT608333.1"/>
</dbReference>
<organism evidence="9">
    <name type="scientific">uncultured Desulfovibrio sp</name>
    <dbReference type="NCBI Taxonomy" id="167968"/>
    <lineage>
        <taxon>Bacteria</taxon>
        <taxon>Pseudomonadati</taxon>
        <taxon>Thermodesulfobacteriota</taxon>
        <taxon>Desulfovibrionia</taxon>
        <taxon>Desulfovibrionales</taxon>
        <taxon>Desulfovibrionaceae</taxon>
        <taxon>Desulfovibrio</taxon>
        <taxon>environmental samples</taxon>
    </lineage>
</organism>
<keyword evidence="6 7" id="KW-0472">Membrane</keyword>
<accession>A0A212KYM7</accession>
<feature type="transmembrane region" description="Helical" evidence="7">
    <location>
        <begin position="219"/>
        <end position="243"/>
    </location>
</feature>
<feature type="transmembrane region" description="Helical" evidence="7">
    <location>
        <begin position="124"/>
        <end position="153"/>
    </location>
</feature>
<reference evidence="9" key="1">
    <citation type="submission" date="2016-08" db="EMBL/GenBank/DDBJ databases">
        <authorList>
            <person name="Seilhamer J.J."/>
        </authorList>
    </citation>
    <scope>NUCLEOTIDE SEQUENCE</scope>
    <source>
        <strain evidence="9">86-1</strain>
    </source>
</reference>
<dbReference type="PANTHER" id="PTHR30151">
    <property type="entry name" value="ALKANE SULFONATE ABC TRANSPORTER-RELATED, MEMBRANE SUBUNIT"/>
    <property type="match status" value="1"/>
</dbReference>
<dbReference type="PANTHER" id="PTHR30151:SF0">
    <property type="entry name" value="ABC TRANSPORTER PERMEASE PROTEIN MJ0413-RELATED"/>
    <property type="match status" value="1"/>
</dbReference>
<proteinExistence type="inferred from homology"/>
<dbReference type="InterPro" id="IPR000515">
    <property type="entry name" value="MetI-like"/>
</dbReference>
<evidence type="ECO:0000256" key="3">
    <source>
        <dbReference type="ARBA" id="ARBA00022475"/>
    </source>
</evidence>
<evidence type="ECO:0000256" key="4">
    <source>
        <dbReference type="ARBA" id="ARBA00022692"/>
    </source>
</evidence>
<dbReference type="FunFam" id="1.10.3720.10:FF:000003">
    <property type="entry name" value="Aliphatic sulfonate ABC transporter permease"/>
    <property type="match status" value="1"/>
</dbReference>
<feature type="transmembrane region" description="Helical" evidence="7">
    <location>
        <begin position="174"/>
        <end position="199"/>
    </location>
</feature>
<dbReference type="Pfam" id="PF00528">
    <property type="entry name" value="BPD_transp_1"/>
    <property type="match status" value="1"/>
</dbReference>
<gene>
    <name evidence="9" type="ORF">KL86DES1_10366</name>
</gene>
<feature type="domain" description="ABC transmembrane type-1" evidence="8">
    <location>
        <begin position="68"/>
        <end position="252"/>
    </location>
</feature>
<sequence>MSKKKIPLLARLETIEFQRGVISITTLIVIWEVGRSLKFPMLESMPAPHEVLGVLGGLLADPSYWQNWMASIYRVFKGFLFAQIVGIPLGLTMAASRTFFGIVFPSFEILRPIPPLAWVPISIIFWPTTEMSITFVIFLGAFYTVVLNVVGGAKNIDARLTRAAISLGARRWDIFCKVVLPATLPSIFTGMAVGMGITWEVVVAAEMIAGKSGLGYLTWSSYVGGNYPQIVIGMMSIGVVGYLSSSAIRKLGHYCMPWTRTF</sequence>
<dbReference type="AlphaFoldDB" id="A0A212KYM7"/>